<dbReference type="EMBL" id="JAENHL010000007">
    <property type="protein sequence ID" value="MBK1868646.1"/>
    <property type="molecule type" value="Genomic_DNA"/>
</dbReference>
<evidence type="ECO:0000313" key="1">
    <source>
        <dbReference type="EMBL" id="MBK1868646.1"/>
    </source>
</evidence>
<gene>
    <name evidence="1" type="ORF">JHL16_19985</name>
</gene>
<reference evidence="1" key="1">
    <citation type="submission" date="2021-01" db="EMBL/GenBank/DDBJ databases">
        <authorList>
            <person name="Sun Q."/>
        </authorList>
    </citation>
    <scope>NUCLEOTIDE SEQUENCE</scope>
    <source>
        <strain evidence="1">YIM B02566</strain>
    </source>
</reference>
<name>A0ACC5R7J4_9HYPH</name>
<comment type="caution">
    <text evidence="1">The sequence shown here is derived from an EMBL/GenBank/DDBJ whole genome shotgun (WGS) entry which is preliminary data.</text>
</comment>
<sequence length="234" mass="26275">MQLLDSSDLGLRSARLTFRSADSNVVITLFPMVHLGGASFYEAVDTDAGAHDAMLVEGVGSPVVARITRAYRWIEGAKRIGLVVQPRTPAQQHAQAAIIHADLPKDEFERHWRKVPLYMRLLLYAGAPLYALHCRWFGSRAKLAKALALDDLPSRAETLGWRPEYESIDEAIVTARDQQLVTVMGDYLDTAPAEPRRLAIVYGAQHMRAVVKELVGRRHYRCVKSEWMLVFPLV</sequence>
<accession>A0ACC5R7J4</accession>
<evidence type="ECO:0000313" key="2">
    <source>
        <dbReference type="Proteomes" id="UP000616151"/>
    </source>
</evidence>
<keyword evidence="2" id="KW-1185">Reference proteome</keyword>
<organism evidence="1 2">
    <name type="scientific">Taklimakanibacter albus</name>
    <dbReference type="NCBI Taxonomy" id="2800327"/>
    <lineage>
        <taxon>Bacteria</taxon>
        <taxon>Pseudomonadati</taxon>
        <taxon>Pseudomonadota</taxon>
        <taxon>Alphaproteobacteria</taxon>
        <taxon>Hyphomicrobiales</taxon>
        <taxon>Aestuariivirgaceae</taxon>
        <taxon>Taklimakanibacter</taxon>
    </lineage>
</organism>
<dbReference type="Proteomes" id="UP000616151">
    <property type="component" value="Unassembled WGS sequence"/>
</dbReference>
<protein>
    <submittedName>
        <fullName evidence="1">Uncharacterized protein</fullName>
    </submittedName>
</protein>
<proteinExistence type="predicted"/>